<dbReference type="InterPro" id="IPR050266">
    <property type="entry name" value="AB_hydrolase_sf"/>
</dbReference>
<keyword evidence="3" id="KW-1185">Reference proteome</keyword>
<dbReference type="InterPro" id="IPR000073">
    <property type="entry name" value="AB_hydrolase_1"/>
</dbReference>
<dbReference type="EMBL" id="CP076128">
    <property type="protein sequence ID" value="QWG07003.1"/>
    <property type="molecule type" value="Genomic_DNA"/>
</dbReference>
<dbReference type="InterPro" id="IPR029058">
    <property type="entry name" value="AB_hydrolase_fold"/>
</dbReference>
<dbReference type="GO" id="GO:0016787">
    <property type="term" value="F:hydrolase activity"/>
    <property type="evidence" value="ECO:0007669"/>
    <property type="project" value="UniProtKB-KW"/>
</dbReference>
<accession>A0ABX8GTS5</accession>
<proteinExistence type="predicted"/>
<evidence type="ECO:0000313" key="3">
    <source>
        <dbReference type="Proteomes" id="UP000682802"/>
    </source>
</evidence>
<gene>
    <name evidence="2" type="ORF">KM029_17135</name>
</gene>
<keyword evidence="2" id="KW-0378">Hydrolase</keyword>
<dbReference type="Gene3D" id="3.40.50.1820">
    <property type="entry name" value="alpha/beta hydrolase"/>
    <property type="match status" value="1"/>
</dbReference>
<evidence type="ECO:0000313" key="2">
    <source>
        <dbReference type="EMBL" id="QWG07003.1"/>
    </source>
</evidence>
<protein>
    <submittedName>
        <fullName evidence="2">Alpha/beta hydrolase</fullName>
    </submittedName>
</protein>
<dbReference type="Pfam" id="PF00561">
    <property type="entry name" value="Abhydrolase_1"/>
    <property type="match status" value="1"/>
</dbReference>
<name>A0ABX8GTS5_9BACT</name>
<dbReference type="PANTHER" id="PTHR43798">
    <property type="entry name" value="MONOACYLGLYCEROL LIPASE"/>
    <property type="match status" value="1"/>
</dbReference>
<reference evidence="2 3" key="1">
    <citation type="submission" date="2021-05" db="EMBL/GenBank/DDBJ databases">
        <title>Comparative genomic studies on the polysaccharide-degrading batcterial strains of the Flammeovirga genus.</title>
        <authorList>
            <person name="Zewei F."/>
            <person name="Zheng Z."/>
            <person name="Yu L."/>
            <person name="Ruyue G."/>
            <person name="Yanhong M."/>
            <person name="Yuanyuan C."/>
            <person name="Jingyan G."/>
            <person name="Wenjun H."/>
        </authorList>
    </citation>
    <scope>NUCLEOTIDE SEQUENCE [LARGE SCALE GENOMIC DNA]</scope>
    <source>
        <strain evidence="2 3">YS10</strain>
    </source>
</reference>
<feature type="domain" description="AB hydrolase-1" evidence="1">
    <location>
        <begin position="20"/>
        <end position="123"/>
    </location>
</feature>
<dbReference type="Proteomes" id="UP000682802">
    <property type="component" value="Chromosome 1"/>
</dbReference>
<dbReference type="SUPFAM" id="SSF53474">
    <property type="entry name" value="alpha/beta-Hydrolases"/>
    <property type="match status" value="1"/>
</dbReference>
<sequence length="268" mass="30809">MKDLDTKYDIFNVFGEGKDLLICIHGYGQTYKVFSTLPNILKNTIILTINLPHHPFQNKLDNLDSQIYFTEIITFIEKLTSEKKIKNWSICGYSIGARIACFLYLRFPTKCKELHLIAPDGIGDNVIFPIATAKLIQPVFKLIMTNAVKVSKLISVAKFLNIISVKQERFIKQNLTNNLYSSRIAETWISISVANFSKTDLINKVKKTESKLLLFLGKYDAVILKKDLDNFILQLPKESIIYLEADHNRALFKYFEWLKTKKTSQDAS</sequence>
<organism evidence="2 3">
    <name type="scientific">Flammeovirga kamogawensis</name>
    <dbReference type="NCBI Taxonomy" id="373891"/>
    <lineage>
        <taxon>Bacteria</taxon>
        <taxon>Pseudomonadati</taxon>
        <taxon>Bacteroidota</taxon>
        <taxon>Cytophagia</taxon>
        <taxon>Cytophagales</taxon>
        <taxon>Flammeovirgaceae</taxon>
        <taxon>Flammeovirga</taxon>
    </lineage>
</organism>
<evidence type="ECO:0000259" key="1">
    <source>
        <dbReference type="Pfam" id="PF00561"/>
    </source>
</evidence>
<dbReference type="RefSeq" id="WP_144074405.1">
    <property type="nucleotide sequence ID" value="NZ_CP076128.1"/>
</dbReference>